<reference evidence="1 2" key="1">
    <citation type="journal article" date="2019" name="Sci. Rep.">
        <title>Orb-weaving spider Araneus ventricosus genome elucidates the spidroin gene catalogue.</title>
        <authorList>
            <person name="Kono N."/>
            <person name="Nakamura H."/>
            <person name="Ohtoshi R."/>
            <person name="Moran D.A.P."/>
            <person name="Shinohara A."/>
            <person name="Yoshida Y."/>
            <person name="Fujiwara M."/>
            <person name="Mori M."/>
            <person name="Tomita M."/>
            <person name="Arakawa K."/>
        </authorList>
    </citation>
    <scope>NUCLEOTIDE SEQUENCE [LARGE SCALE GENOMIC DNA]</scope>
</reference>
<name>A0A4Y2SUI0_ARAVE</name>
<gene>
    <name evidence="1" type="ORF">AVEN_67983_1</name>
</gene>
<organism evidence="1 2">
    <name type="scientific">Araneus ventricosus</name>
    <name type="common">Orbweaver spider</name>
    <name type="synonym">Epeira ventricosa</name>
    <dbReference type="NCBI Taxonomy" id="182803"/>
    <lineage>
        <taxon>Eukaryota</taxon>
        <taxon>Metazoa</taxon>
        <taxon>Ecdysozoa</taxon>
        <taxon>Arthropoda</taxon>
        <taxon>Chelicerata</taxon>
        <taxon>Arachnida</taxon>
        <taxon>Araneae</taxon>
        <taxon>Araneomorphae</taxon>
        <taxon>Entelegynae</taxon>
        <taxon>Araneoidea</taxon>
        <taxon>Araneidae</taxon>
        <taxon>Araneus</taxon>
    </lineage>
</organism>
<evidence type="ECO:0000313" key="2">
    <source>
        <dbReference type="Proteomes" id="UP000499080"/>
    </source>
</evidence>
<keyword evidence="2" id="KW-1185">Reference proteome</keyword>
<sequence length="204" mass="23210">MRKGTKSSLYKAFKPCTRDFNAESGVYIIDGGYLLHRVIWKRGSTFLSNCDNCVTYVCTKYKSTALVIFYGYPENETVGGTKCAEWARRTQKQMSSEVMFDETMIRTVSYEKFLANPKNKDRLISILMNKFSSVNMIYKKADEDADCLIVKAIALAPTHASVVVIGEDIELFVILIGICTFDNVYFLKLGKGKSLKKYFLLIQF</sequence>
<protein>
    <submittedName>
        <fullName evidence="1">Uncharacterized protein</fullName>
    </submittedName>
</protein>
<proteinExistence type="predicted"/>
<evidence type="ECO:0000313" key="1">
    <source>
        <dbReference type="EMBL" id="GBN91994.1"/>
    </source>
</evidence>
<accession>A0A4Y2SUI0</accession>
<dbReference type="Proteomes" id="UP000499080">
    <property type="component" value="Unassembled WGS sequence"/>
</dbReference>
<comment type="caution">
    <text evidence="1">The sequence shown here is derived from an EMBL/GenBank/DDBJ whole genome shotgun (WGS) entry which is preliminary data.</text>
</comment>
<dbReference type="EMBL" id="BGPR01024163">
    <property type="protein sequence ID" value="GBN91994.1"/>
    <property type="molecule type" value="Genomic_DNA"/>
</dbReference>
<dbReference type="AlphaFoldDB" id="A0A4Y2SUI0"/>